<dbReference type="GO" id="GO:0005886">
    <property type="term" value="C:plasma membrane"/>
    <property type="evidence" value="ECO:0007669"/>
    <property type="project" value="UniProtKB-SubCell"/>
</dbReference>
<dbReference type="PANTHER" id="PTHR43701">
    <property type="entry name" value="MEMBRANE TRANSPORTER PROTEIN MJ0441-RELATED"/>
    <property type="match status" value="1"/>
</dbReference>
<comment type="caution">
    <text evidence="6">The sequence shown here is derived from an EMBL/GenBank/DDBJ whole genome shotgun (WGS) entry which is preliminary data.</text>
</comment>
<dbReference type="InterPro" id="IPR051598">
    <property type="entry name" value="TSUP/Inactive_protease-like"/>
</dbReference>
<keyword evidence="4 5" id="KW-0472">Membrane</keyword>
<sequence>MSSEHNIQHQSLSVFLNLENLKVLIVGGGTEALESLKTIINSFPNTKINLIFESVSDEIKRFAEGKDTIKIQERRFFEDDFYNAHIALINDLGVEFYTEIIDIVQKKNILISIANQPELSDFQLENFISKNKESIQEEQKLKWQYSKEAKKYRRLVIYLSLAFAAFFLGIAFDNYFSYTQAKDFVYEIPNEFYWMLAIGFFAQMVDGALGMGYGLTSSTLMMGMGVKLPSISGSIHTAEMFSSAMSGYSHYKYGNVNKKMLLYLAVPGVIGAISGSLLLIYLGSEYENLAKGLMATYTLIMGYRITRLAFKKIVVKQKTNIGRLGFLGGMMDAFGGGGWGPIVTSTLLSKGRKTNYVIGTVSMAEFFVTLAAAIVFFSSLGVSNIEIILGLIIGGVLAAPIAARLAGKMPRKTALILVALLLIVSSARNLYKIFF</sequence>
<comment type="subcellular location">
    <subcellularLocation>
        <location evidence="5">Cell membrane</location>
        <topology evidence="5">Multi-pass membrane protein</topology>
    </subcellularLocation>
    <subcellularLocation>
        <location evidence="1">Membrane</location>
        <topology evidence="1">Multi-pass membrane protein</topology>
    </subcellularLocation>
</comment>
<feature type="transmembrane region" description="Helical" evidence="5">
    <location>
        <begin position="289"/>
        <end position="306"/>
    </location>
</feature>
<keyword evidence="5" id="KW-1003">Cell membrane</keyword>
<dbReference type="Proteomes" id="UP000197587">
    <property type="component" value="Unassembled WGS sequence"/>
</dbReference>
<feature type="transmembrane region" description="Helical" evidence="5">
    <location>
        <begin position="413"/>
        <end position="431"/>
    </location>
</feature>
<gene>
    <name evidence="6" type="ORF">AP75_05325</name>
</gene>
<dbReference type="Gene3D" id="3.40.50.720">
    <property type="entry name" value="NAD(P)-binding Rossmann-like Domain"/>
    <property type="match status" value="1"/>
</dbReference>
<evidence type="ECO:0000256" key="1">
    <source>
        <dbReference type="ARBA" id="ARBA00004141"/>
    </source>
</evidence>
<dbReference type="RefSeq" id="WP_088263770.1">
    <property type="nucleotide sequence ID" value="NZ_JASZ02000008.1"/>
</dbReference>
<evidence type="ECO:0000313" key="6">
    <source>
        <dbReference type="EMBL" id="OWK98567.1"/>
    </source>
</evidence>
<name>A0A246BA82_9FLAO</name>
<keyword evidence="2 5" id="KW-0812">Transmembrane</keyword>
<evidence type="ECO:0000256" key="4">
    <source>
        <dbReference type="ARBA" id="ARBA00023136"/>
    </source>
</evidence>
<comment type="similarity">
    <text evidence="5">Belongs to the 4-toluene sulfonate uptake permease (TSUP) (TC 2.A.102) family.</text>
</comment>
<evidence type="ECO:0000256" key="2">
    <source>
        <dbReference type="ARBA" id="ARBA00022692"/>
    </source>
</evidence>
<feature type="transmembrane region" description="Helical" evidence="5">
    <location>
        <begin position="387"/>
        <end position="406"/>
    </location>
</feature>
<evidence type="ECO:0000313" key="7">
    <source>
        <dbReference type="Proteomes" id="UP000197587"/>
    </source>
</evidence>
<feature type="transmembrane region" description="Helical" evidence="5">
    <location>
        <begin position="261"/>
        <end position="283"/>
    </location>
</feature>
<dbReference type="Pfam" id="PF13241">
    <property type="entry name" value="NAD_binding_7"/>
    <property type="match status" value="1"/>
</dbReference>
<accession>A0A246BA82</accession>
<reference evidence="6 7" key="2">
    <citation type="submission" date="2017-05" db="EMBL/GenBank/DDBJ databases">
        <title>Genome of Chryseobacterium haifense.</title>
        <authorList>
            <person name="Newman J.D."/>
        </authorList>
    </citation>
    <scope>NUCLEOTIDE SEQUENCE [LARGE SCALE GENOMIC DNA]</scope>
    <source>
        <strain evidence="6 7">DSM 19056</strain>
    </source>
</reference>
<organism evidence="6 7">
    <name type="scientific">Kaistella haifensis DSM 19056</name>
    <dbReference type="NCBI Taxonomy" id="1450526"/>
    <lineage>
        <taxon>Bacteria</taxon>
        <taxon>Pseudomonadati</taxon>
        <taxon>Bacteroidota</taxon>
        <taxon>Flavobacteriia</taxon>
        <taxon>Flavobacteriales</taxon>
        <taxon>Weeksellaceae</taxon>
        <taxon>Chryseobacterium group</taxon>
        <taxon>Kaistella</taxon>
    </lineage>
</organism>
<keyword evidence="7" id="KW-1185">Reference proteome</keyword>
<dbReference type="PANTHER" id="PTHR43701:SF12">
    <property type="entry name" value="MEMBRANE TRANSPORTER PROTEIN YTNM-RELATED"/>
    <property type="match status" value="1"/>
</dbReference>
<feature type="transmembrane region" description="Helical" evidence="5">
    <location>
        <begin position="192"/>
        <end position="215"/>
    </location>
</feature>
<feature type="transmembrane region" description="Helical" evidence="5">
    <location>
        <begin position="356"/>
        <end position="381"/>
    </location>
</feature>
<evidence type="ECO:0000256" key="5">
    <source>
        <dbReference type="RuleBase" id="RU363041"/>
    </source>
</evidence>
<dbReference type="AlphaFoldDB" id="A0A246BA82"/>
<evidence type="ECO:0000256" key="3">
    <source>
        <dbReference type="ARBA" id="ARBA00022989"/>
    </source>
</evidence>
<keyword evidence="3 5" id="KW-1133">Transmembrane helix</keyword>
<dbReference type="EMBL" id="JASZ02000008">
    <property type="protein sequence ID" value="OWK98567.1"/>
    <property type="molecule type" value="Genomic_DNA"/>
</dbReference>
<proteinExistence type="inferred from homology"/>
<dbReference type="InterPro" id="IPR002781">
    <property type="entry name" value="TM_pro_TauE-like"/>
</dbReference>
<dbReference type="Pfam" id="PF01925">
    <property type="entry name" value="TauE"/>
    <property type="match status" value="1"/>
</dbReference>
<feature type="transmembrane region" description="Helical" evidence="5">
    <location>
        <begin position="155"/>
        <end position="172"/>
    </location>
</feature>
<protein>
    <recommendedName>
        <fullName evidence="5">Probable membrane transporter protein</fullName>
    </recommendedName>
</protein>
<reference evidence="6 7" key="1">
    <citation type="submission" date="2014-01" db="EMBL/GenBank/DDBJ databases">
        <authorList>
            <consortium name="Genome Consortium for Active Teaching"/>
            <person name="Sontag T.C."/>
            <person name="Newman J.D."/>
        </authorList>
    </citation>
    <scope>NUCLEOTIDE SEQUENCE [LARGE SCALE GENOMIC DNA]</scope>
    <source>
        <strain evidence="6 7">DSM 19056</strain>
    </source>
</reference>